<dbReference type="VEuPathDB" id="FungiDB:SPSK_05605"/>
<dbReference type="Proteomes" id="UP000033710">
    <property type="component" value="Unassembled WGS sequence"/>
</dbReference>
<dbReference type="GeneID" id="27667625"/>
<gene>
    <name evidence="2" type="ORF">SPSK_05605</name>
</gene>
<sequence>MVAPQSTLGQGRNCYFLAVRPSAALWRSAAWGFGAFLDACREYDQPTAARGFSLIGSTLRAGRLRVGTHPQRQTPGLAPVPSALLAEDKATNGIMAAAHTNGCADEVHRLFLISVLARVLKGNDKSQREEKDEEGEEERIQMKVQTDSPRCHEPAGNCPPSTTRNQLVLACEYERWRRSLLRPPSLL</sequence>
<dbReference type="RefSeq" id="XP_016583619.1">
    <property type="nucleotide sequence ID" value="XM_016732348.1"/>
</dbReference>
<dbReference type="EMBL" id="AXCR01000012">
    <property type="protein sequence ID" value="KJR80943.1"/>
    <property type="molecule type" value="Genomic_DNA"/>
</dbReference>
<accession>A0A0F2LU02</accession>
<organism evidence="2 3">
    <name type="scientific">Sporothrix schenckii 1099-18</name>
    <dbReference type="NCBI Taxonomy" id="1397361"/>
    <lineage>
        <taxon>Eukaryota</taxon>
        <taxon>Fungi</taxon>
        <taxon>Dikarya</taxon>
        <taxon>Ascomycota</taxon>
        <taxon>Pezizomycotina</taxon>
        <taxon>Sordariomycetes</taxon>
        <taxon>Sordariomycetidae</taxon>
        <taxon>Ophiostomatales</taxon>
        <taxon>Ophiostomataceae</taxon>
        <taxon>Sporothrix</taxon>
    </lineage>
</organism>
<reference evidence="2 3" key="2">
    <citation type="journal article" date="2015" name="Eukaryot. Cell">
        <title>Asexual propagation of a virulent clone complex in a human and feline outbreak of sporotrichosis.</title>
        <authorList>
            <person name="Teixeira Mde M."/>
            <person name="Rodrigues A.M."/>
            <person name="Tsui C.K."/>
            <person name="de Almeida L.G."/>
            <person name="Van Diepeningen A.D."/>
            <person name="van den Ende B.G."/>
            <person name="Fernandes G.F."/>
            <person name="Kano R."/>
            <person name="Hamelin R.C."/>
            <person name="Lopes-Bezerra L.M."/>
            <person name="Vasconcelos A.T."/>
            <person name="de Hoog S."/>
            <person name="de Camargo Z.P."/>
            <person name="Felipe M.S."/>
        </authorList>
    </citation>
    <scope>NUCLEOTIDE SEQUENCE [LARGE SCALE GENOMIC DNA]</scope>
    <source>
        <strain evidence="2 3">1099-18</strain>
    </source>
</reference>
<evidence type="ECO:0000313" key="3">
    <source>
        <dbReference type="Proteomes" id="UP000033710"/>
    </source>
</evidence>
<dbReference type="KEGG" id="ssck:SPSK_05605"/>
<reference evidence="2 3" key="1">
    <citation type="journal article" date="2014" name="BMC Genomics">
        <title>Comparative genomics of the major fungal agents of human and animal Sporotrichosis: Sporothrix schenckii and Sporothrix brasiliensis.</title>
        <authorList>
            <person name="Teixeira M.M."/>
            <person name="de Almeida L.G."/>
            <person name="Kubitschek-Barreira P."/>
            <person name="Alves F.L."/>
            <person name="Kioshima E.S."/>
            <person name="Abadio A.K."/>
            <person name="Fernandes L."/>
            <person name="Derengowski L.S."/>
            <person name="Ferreira K.S."/>
            <person name="Souza R.C."/>
            <person name="Ruiz J.C."/>
            <person name="de Andrade N.C."/>
            <person name="Paes H.C."/>
            <person name="Nicola A.M."/>
            <person name="Albuquerque P."/>
            <person name="Gerber A.L."/>
            <person name="Martins V.P."/>
            <person name="Peconick L.D."/>
            <person name="Neto A.V."/>
            <person name="Chaucanez C.B."/>
            <person name="Silva P.A."/>
            <person name="Cunha O.L."/>
            <person name="de Oliveira F.F."/>
            <person name="dos Santos T.C."/>
            <person name="Barros A.L."/>
            <person name="Soares M.A."/>
            <person name="de Oliveira L.M."/>
            <person name="Marini M.M."/>
            <person name="Villalobos-Duno H."/>
            <person name="Cunha M.M."/>
            <person name="de Hoog S."/>
            <person name="da Silveira J.F."/>
            <person name="Henrissat B."/>
            <person name="Nino-Vega G.A."/>
            <person name="Cisalpino P.S."/>
            <person name="Mora-Montes H.M."/>
            <person name="Almeida S.R."/>
            <person name="Stajich J.E."/>
            <person name="Lopes-Bezerra L.M."/>
            <person name="Vasconcelos A.T."/>
            <person name="Felipe M.S."/>
        </authorList>
    </citation>
    <scope>NUCLEOTIDE SEQUENCE [LARGE SCALE GENOMIC DNA]</scope>
    <source>
        <strain evidence="2 3">1099-18</strain>
    </source>
</reference>
<name>A0A0F2LU02_SPOSC</name>
<protein>
    <submittedName>
        <fullName evidence="2">Uncharacterized protein</fullName>
    </submittedName>
</protein>
<proteinExistence type="predicted"/>
<dbReference type="AlphaFoldDB" id="A0A0F2LU02"/>
<feature type="region of interest" description="Disordered" evidence="1">
    <location>
        <begin position="123"/>
        <end position="159"/>
    </location>
</feature>
<evidence type="ECO:0000256" key="1">
    <source>
        <dbReference type="SAM" id="MobiDB-lite"/>
    </source>
</evidence>
<evidence type="ECO:0000313" key="2">
    <source>
        <dbReference type="EMBL" id="KJR80943.1"/>
    </source>
</evidence>
<comment type="caution">
    <text evidence="2">The sequence shown here is derived from an EMBL/GenBank/DDBJ whole genome shotgun (WGS) entry which is preliminary data.</text>
</comment>